<evidence type="ECO:0000313" key="4">
    <source>
        <dbReference type="Proteomes" id="UP001206821"/>
    </source>
</evidence>
<protein>
    <recommendedName>
        <fullName evidence="5">DUF4367 domain-containing protein</fullName>
    </recommendedName>
</protein>
<evidence type="ECO:0000256" key="1">
    <source>
        <dbReference type="SAM" id="MobiDB-lite"/>
    </source>
</evidence>
<dbReference type="Proteomes" id="UP001206821">
    <property type="component" value="Unassembled WGS sequence"/>
</dbReference>
<accession>A0ABT2KZ20</accession>
<reference evidence="3 4" key="1">
    <citation type="submission" date="2022-07" db="EMBL/GenBank/DDBJ databases">
        <title>Genomic and pangenome structural analysis of the polyextremophile Exiguobacterium.</title>
        <authorList>
            <person name="Shen L."/>
        </authorList>
    </citation>
    <scope>NUCLEOTIDE SEQUENCE [LARGE SCALE GENOMIC DNA]</scope>
    <source>
        <strain evidence="3 4">12_1</strain>
    </source>
</reference>
<evidence type="ECO:0000313" key="3">
    <source>
        <dbReference type="EMBL" id="MCT4796172.1"/>
    </source>
</evidence>
<name>A0ABT2KZ20_9BACL</name>
<dbReference type="EMBL" id="JANIEK010000052">
    <property type="protein sequence ID" value="MCT4796172.1"/>
    <property type="molecule type" value="Genomic_DNA"/>
</dbReference>
<feature type="signal peptide" evidence="2">
    <location>
        <begin position="1"/>
        <end position="20"/>
    </location>
</feature>
<gene>
    <name evidence="3" type="ORF">NQG31_11495</name>
</gene>
<feature type="chain" id="PRO_5047372017" description="DUF4367 domain-containing protein" evidence="2">
    <location>
        <begin position="21"/>
        <end position="251"/>
    </location>
</feature>
<proteinExistence type="predicted"/>
<organism evidence="3 4">
    <name type="scientific">Exiguobacterium alkaliphilum</name>
    <dbReference type="NCBI Taxonomy" id="1428684"/>
    <lineage>
        <taxon>Bacteria</taxon>
        <taxon>Bacillati</taxon>
        <taxon>Bacillota</taxon>
        <taxon>Bacilli</taxon>
        <taxon>Bacillales</taxon>
        <taxon>Bacillales Family XII. Incertae Sedis</taxon>
        <taxon>Exiguobacterium</taxon>
    </lineage>
</organism>
<keyword evidence="2" id="KW-0732">Signal</keyword>
<evidence type="ECO:0000256" key="2">
    <source>
        <dbReference type="SAM" id="SignalP"/>
    </source>
</evidence>
<keyword evidence="4" id="KW-1185">Reference proteome</keyword>
<evidence type="ECO:0008006" key="5">
    <source>
        <dbReference type="Google" id="ProtNLM"/>
    </source>
</evidence>
<dbReference type="PROSITE" id="PS51257">
    <property type="entry name" value="PROKAR_LIPOPROTEIN"/>
    <property type="match status" value="1"/>
</dbReference>
<comment type="caution">
    <text evidence="3">The sequence shown here is derived from an EMBL/GenBank/DDBJ whole genome shotgun (WGS) entry which is preliminary data.</text>
</comment>
<sequence>MKRRWVIASLAVFGLSGCMAETPAPIERTESEVTSNEETESTSEEKDVFGSVIEDVPKGTVRLVDAVTAQYTLQYTDGTSEQPSKEGVFYETVLDNLGLIAIRLPDRDDSFGVFNYSRGEEWMLHGIQHLTVSKAAEKVRHGLDLPEAELFIAHFEMNQLERPVEMWTLYDETERITILSTDSFSVTGGELIDRRDVSNERYRLNQPVGNGLYYFDQGRLIVVTGNVSEETLLDLSDSLPEASSADFPIKE</sequence>
<feature type="region of interest" description="Disordered" evidence="1">
    <location>
        <begin position="24"/>
        <end position="47"/>
    </location>
</feature>
<dbReference type="RefSeq" id="WP_034816345.1">
    <property type="nucleotide sequence ID" value="NZ_JANIEK010000052.1"/>
</dbReference>